<evidence type="ECO:0000313" key="2">
    <source>
        <dbReference type="Proteomes" id="UP001377567"/>
    </source>
</evidence>
<reference evidence="1 2" key="1">
    <citation type="journal article" date="2023" name="Elife">
        <title>Identification of key yeast species and microbe-microbe interactions impacting larval growth of Drosophila in the wild.</title>
        <authorList>
            <person name="Mure A."/>
            <person name="Sugiura Y."/>
            <person name="Maeda R."/>
            <person name="Honda K."/>
            <person name="Sakurai N."/>
            <person name="Takahashi Y."/>
            <person name="Watada M."/>
            <person name="Katoh T."/>
            <person name="Gotoh A."/>
            <person name="Gotoh Y."/>
            <person name="Taniguchi I."/>
            <person name="Nakamura K."/>
            <person name="Hayashi T."/>
            <person name="Katayama T."/>
            <person name="Uemura T."/>
            <person name="Hattori Y."/>
        </authorList>
    </citation>
    <scope>NUCLEOTIDE SEQUENCE [LARGE SCALE GENOMIC DNA]</scope>
    <source>
        <strain evidence="1 2">KH-74</strain>
    </source>
</reference>
<evidence type="ECO:0000313" key="1">
    <source>
        <dbReference type="EMBL" id="GMM58624.1"/>
    </source>
</evidence>
<keyword evidence="2" id="KW-1185">Reference proteome</keyword>
<organism evidence="1 2">
    <name type="scientific">Maudiozyma humilis</name>
    <name type="common">Sour dough yeast</name>
    <name type="synonym">Kazachstania humilis</name>
    <dbReference type="NCBI Taxonomy" id="51915"/>
    <lineage>
        <taxon>Eukaryota</taxon>
        <taxon>Fungi</taxon>
        <taxon>Dikarya</taxon>
        <taxon>Ascomycota</taxon>
        <taxon>Saccharomycotina</taxon>
        <taxon>Saccharomycetes</taxon>
        <taxon>Saccharomycetales</taxon>
        <taxon>Saccharomycetaceae</taxon>
        <taxon>Maudiozyma</taxon>
    </lineage>
</organism>
<name>A0AAV5S933_MAUHU</name>
<dbReference type="AlphaFoldDB" id="A0AAV5S933"/>
<dbReference type="Proteomes" id="UP001377567">
    <property type="component" value="Unassembled WGS sequence"/>
</dbReference>
<dbReference type="PROSITE" id="PS51354">
    <property type="entry name" value="GLUTAREDOXIN_2"/>
    <property type="match status" value="1"/>
</dbReference>
<dbReference type="Gene3D" id="3.40.30.10">
    <property type="entry name" value="Glutaredoxin"/>
    <property type="match status" value="1"/>
</dbReference>
<sequence>MKKNLAPSNRHSRLASATLVVLGLLLFMFVTWRDYAEDARAPSENLSLGLGLGLGLDSAGSDPRAAAPAADNALASALASASSVAAATQKTDESVRNSLRVQEQISTIRGELSSAGSEREKEHVRATTILAPGNAAQRATGAVISNTVFSPERNLNEILNTSPVVLFVRSSQRDSQYLRSLLLREYEISPQIAVVDLDQHAYGDALQRHIRDTKMGRREDAPLPYLFVNGVSAIANSAQNKVRDAHVDGELLDQLRHLAAGKVLFQKVGAPSNN</sequence>
<accession>A0AAV5S933</accession>
<dbReference type="EMBL" id="BTGD01000025">
    <property type="protein sequence ID" value="GMM58624.1"/>
    <property type="molecule type" value="Genomic_DNA"/>
</dbReference>
<proteinExistence type="predicted"/>
<protein>
    <submittedName>
        <fullName evidence="1">Pheromone-regulated protein</fullName>
    </submittedName>
</protein>
<comment type="caution">
    <text evidence="1">The sequence shown here is derived from an EMBL/GenBank/DDBJ whole genome shotgun (WGS) entry which is preliminary data.</text>
</comment>
<gene>
    <name evidence="1" type="ORF">DAKH74_052410</name>
</gene>